<feature type="region of interest" description="Disordered" evidence="5">
    <location>
        <begin position="182"/>
        <end position="236"/>
    </location>
</feature>
<feature type="compositionally biased region" description="Basic and acidic residues" evidence="5">
    <location>
        <begin position="431"/>
        <end position="462"/>
    </location>
</feature>
<feature type="region of interest" description="Disordered" evidence="5">
    <location>
        <begin position="743"/>
        <end position="806"/>
    </location>
</feature>
<gene>
    <name evidence="7" type="ORF">BGW38_003533</name>
</gene>
<dbReference type="InterPro" id="IPR000433">
    <property type="entry name" value="Znf_ZZ"/>
</dbReference>
<dbReference type="PANTHER" id="PTHR20930">
    <property type="entry name" value="OVARIAN CARCINOMA ANTIGEN CA125-RELATED"/>
    <property type="match status" value="1"/>
</dbReference>
<name>A0A9P6FQJ1_9FUNG</name>
<feature type="compositionally biased region" description="Acidic residues" evidence="5">
    <location>
        <begin position="794"/>
        <end position="806"/>
    </location>
</feature>
<dbReference type="InterPro" id="IPR032350">
    <property type="entry name" value="Nbr1_FW"/>
</dbReference>
<dbReference type="Pfam" id="PF00569">
    <property type="entry name" value="ZZ"/>
    <property type="match status" value="3"/>
</dbReference>
<evidence type="ECO:0000256" key="5">
    <source>
        <dbReference type="SAM" id="MobiDB-lite"/>
    </source>
</evidence>
<dbReference type="EMBL" id="JAABOA010002351">
    <property type="protein sequence ID" value="KAF9579990.1"/>
    <property type="molecule type" value="Genomic_DNA"/>
</dbReference>
<feature type="domain" description="ZZ-type" evidence="6">
    <location>
        <begin position="139"/>
        <end position="192"/>
    </location>
</feature>
<keyword evidence="2 4" id="KW-0863">Zinc-finger</keyword>
<dbReference type="SMART" id="SM00291">
    <property type="entry name" value="ZnF_ZZ"/>
    <property type="match status" value="3"/>
</dbReference>
<feature type="compositionally biased region" description="Polar residues" evidence="5">
    <location>
        <begin position="217"/>
        <end position="235"/>
    </location>
</feature>
<dbReference type="PROSITE" id="PS01357">
    <property type="entry name" value="ZF_ZZ_1"/>
    <property type="match status" value="2"/>
</dbReference>
<dbReference type="Proteomes" id="UP000780801">
    <property type="component" value="Unassembled WGS sequence"/>
</dbReference>
<reference evidence="7" key="1">
    <citation type="journal article" date="2020" name="Fungal Divers.">
        <title>Resolving the Mortierellaceae phylogeny through synthesis of multi-gene phylogenetics and phylogenomics.</title>
        <authorList>
            <person name="Vandepol N."/>
            <person name="Liber J."/>
            <person name="Desiro A."/>
            <person name="Na H."/>
            <person name="Kennedy M."/>
            <person name="Barry K."/>
            <person name="Grigoriev I.V."/>
            <person name="Miller A.N."/>
            <person name="O'Donnell K."/>
            <person name="Stajich J.E."/>
            <person name="Bonito G."/>
        </authorList>
    </citation>
    <scope>NUCLEOTIDE SEQUENCE</scope>
    <source>
        <strain evidence="7">KOD1015</strain>
    </source>
</reference>
<evidence type="ECO:0000259" key="6">
    <source>
        <dbReference type="PROSITE" id="PS50135"/>
    </source>
</evidence>
<evidence type="ECO:0000256" key="4">
    <source>
        <dbReference type="PROSITE-ProRule" id="PRU00228"/>
    </source>
</evidence>
<dbReference type="SUPFAM" id="SSF57850">
    <property type="entry name" value="RING/U-box"/>
    <property type="match status" value="3"/>
</dbReference>
<evidence type="ECO:0000313" key="8">
    <source>
        <dbReference type="Proteomes" id="UP000780801"/>
    </source>
</evidence>
<evidence type="ECO:0000256" key="2">
    <source>
        <dbReference type="ARBA" id="ARBA00022771"/>
    </source>
</evidence>
<dbReference type="Gene3D" id="2.60.40.10">
    <property type="entry name" value="Immunoglobulins"/>
    <property type="match status" value="1"/>
</dbReference>
<feature type="domain" description="ZZ-type" evidence="6">
    <location>
        <begin position="302"/>
        <end position="355"/>
    </location>
</feature>
<evidence type="ECO:0000313" key="7">
    <source>
        <dbReference type="EMBL" id="KAF9579990.1"/>
    </source>
</evidence>
<dbReference type="Pfam" id="PF16158">
    <property type="entry name" value="N_BRCA1_IG"/>
    <property type="match status" value="1"/>
</dbReference>
<dbReference type="CDD" id="cd02340">
    <property type="entry name" value="ZZ_NBR1_like"/>
    <property type="match status" value="1"/>
</dbReference>
<feature type="compositionally biased region" description="Low complexity" evidence="5">
    <location>
        <begin position="201"/>
        <end position="216"/>
    </location>
</feature>
<dbReference type="PROSITE" id="PS50135">
    <property type="entry name" value="ZF_ZZ_2"/>
    <property type="match status" value="3"/>
</dbReference>
<feature type="domain" description="ZZ-type" evidence="6">
    <location>
        <begin position="239"/>
        <end position="292"/>
    </location>
</feature>
<evidence type="ECO:0000256" key="1">
    <source>
        <dbReference type="ARBA" id="ARBA00022723"/>
    </source>
</evidence>
<dbReference type="Gene3D" id="3.30.60.90">
    <property type="match status" value="3"/>
</dbReference>
<feature type="compositionally biased region" description="Acidic residues" evidence="5">
    <location>
        <begin position="766"/>
        <end position="782"/>
    </location>
</feature>
<dbReference type="CDD" id="cd14947">
    <property type="entry name" value="NBR1_like"/>
    <property type="match status" value="1"/>
</dbReference>
<dbReference type="PANTHER" id="PTHR20930:SF0">
    <property type="entry name" value="PROTEIN ILRUN"/>
    <property type="match status" value="1"/>
</dbReference>
<keyword evidence="3" id="KW-0862">Zinc</keyword>
<dbReference type="GO" id="GO:0008270">
    <property type="term" value="F:zinc ion binding"/>
    <property type="evidence" value="ECO:0007669"/>
    <property type="project" value="UniProtKB-KW"/>
</dbReference>
<accession>A0A9P6FQJ1</accession>
<dbReference type="InterPro" id="IPR013783">
    <property type="entry name" value="Ig-like_fold"/>
</dbReference>
<comment type="caution">
    <text evidence="7">The sequence shown here is derived from an EMBL/GenBank/DDBJ whole genome shotgun (WGS) entry which is preliminary data.</text>
</comment>
<protein>
    <recommendedName>
        <fullName evidence="6">ZZ-type domain-containing protein</fullName>
    </recommendedName>
</protein>
<dbReference type="OrthoDB" id="661148at2759"/>
<sequence length="806" mass="88386">MTHCIVKATLAGECRRFALASIDRNNILGEADKLTFENLHSQLCSVFNQKRLSITYQQPGWPSVHIRTDSDVLDAVKAVSASTPKGVPTILLKVKTEISEVDPIQNVTESLSSASISAENDPASTDTGAGKYILFLALHPNVYCDICVNNIRGIRWKCQDCSNFDLCQSCIGLAQRRHSPNHTFKPLGGVKKQYNPTKQPASSASSSSSSSSTSSTINPARNNGSTRSSESNGNNRPAKHMAICDICQYTIYGVRHKCLQCYDYDVCQSCLPMTNVQHFEDHDFHAIEYPGQMKTLVDPTPHDGIVCDGCNKDIYGIRYKCGNCADFDLCGNCETVSPRIHNPEHVFIKIRKPTRARLTPQYPLLPNMYQRGWGKMVCFHPYATGQQCPEGVTLCLHVQCSRGSQSCARATGESSKATGEPPKPTNEQTEEPPKPTDEQTEEPSKPVEKKEELIKTKVETPKETPSIAMEELPGTTREPLNSVVQPPKTTKESPVMVEKTIPIADVHINATPTEQESAVPSTMNSTFLSEAPSGALSAILSQAIPSGLSSVAHSTIHLAHECAESQGRYGSHFVKDINLHDGTVIQAGSQFLKIWETLNCGKEQWPEGTTLRFISGDKMFTDTDIHLEEPSFKIPIAAVQESVCITADLKAPAQPGRYVSFWRLVTPEGVEFGHRYWCDITVEELSDSSSDSIGSSTMVFPTMDANRAWSVAPSELTTDRQAGDRYRAVTATVADSTTSGAYTTDHHAAATEDLMSTTSGRYTAYSDEEEESDGQDDDDDDASRDIGTDRFFSDDEFVVVDSEGED</sequence>
<dbReference type="InterPro" id="IPR043145">
    <property type="entry name" value="Znf_ZZ_sf"/>
</dbReference>
<proteinExistence type="predicted"/>
<keyword evidence="1" id="KW-0479">Metal-binding</keyword>
<feature type="compositionally biased region" description="Basic and acidic residues" evidence="5">
    <location>
        <begin position="783"/>
        <end position="793"/>
    </location>
</feature>
<evidence type="ECO:0000256" key="3">
    <source>
        <dbReference type="ARBA" id="ARBA00022833"/>
    </source>
</evidence>
<dbReference type="AlphaFoldDB" id="A0A9P6FQJ1"/>
<feature type="region of interest" description="Disordered" evidence="5">
    <location>
        <begin position="410"/>
        <end position="469"/>
    </location>
</feature>
<dbReference type="CDD" id="cd02249">
    <property type="entry name" value="ZZ"/>
    <property type="match status" value="2"/>
</dbReference>
<keyword evidence="8" id="KW-1185">Reference proteome</keyword>
<organism evidence="7 8">
    <name type="scientific">Lunasporangiospora selenospora</name>
    <dbReference type="NCBI Taxonomy" id="979761"/>
    <lineage>
        <taxon>Eukaryota</taxon>
        <taxon>Fungi</taxon>
        <taxon>Fungi incertae sedis</taxon>
        <taxon>Mucoromycota</taxon>
        <taxon>Mortierellomycotina</taxon>
        <taxon>Mortierellomycetes</taxon>
        <taxon>Mortierellales</taxon>
        <taxon>Mortierellaceae</taxon>
        <taxon>Lunasporangiospora</taxon>
    </lineage>
</organism>